<evidence type="ECO:0000256" key="1">
    <source>
        <dbReference type="ARBA" id="ARBA00004613"/>
    </source>
</evidence>
<dbReference type="GO" id="GO:0006935">
    <property type="term" value="P:chemotaxis"/>
    <property type="evidence" value="ECO:0007669"/>
    <property type="project" value="UniProtKB-KW"/>
</dbReference>
<evidence type="ECO:0000256" key="10">
    <source>
        <dbReference type="SAM" id="SignalP"/>
    </source>
</evidence>
<evidence type="ECO:0000256" key="6">
    <source>
        <dbReference type="ARBA" id="ARBA00022782"/>
    </source>
</evidence>
<name>A0A3Q2Y4Q7_HIPCM</name>
<evidence type="ECO:0000313" key="11">
    <source>
        <dbReference type="Ensembl" id="ENSHCOP00000012481.1"/>
    </source>
</evidence>
<dbReference type="PANTHER" id="PTHR15106">
    <property type="entry name" value="RETINOIC ACID RECEPTOR RESPONDER PROTEIN 2"/>
    <property type="match status" value="1"/>
</dbReference>
<dbReference type="Gene3D" id="3.10.450.10">
    <property type="match status" value="1"/>
</dbReference>
<dbReference type="Ensembl" id="ENSHCOT00000019523.1">
    <property type="protein sequence ID" value="ENSHCOP00000012481.1"/>
    <property type="gene ID" value="ENSHCOG00000015499.1"/>
</dbReference>
<comment type="subcellular location">
    <subcellularLocation>
        <location evidence="1">Secreted</location>
    </subcellularLocation>
</comment>
<dbReference type="GO" id="GO:0005102">
    <property type="term" value="F:signaling receptor binding"/>
    <property type="evidence" value="ECO:0007669"/>
    <property type="project" value="InterPro"/>
</dbReference>
<keyword evidence="8" id="KW-0395">Inflammatory response</keyword>
<keyword evidence="7" id="KW-1015">Disulfide bond</keyword>
<organism evidence="11 12">
    <name type="scientific">Hippocampus comes</name>
    <name type="common">Tiger tail seahorse</name>
    <dbReference type="NCBI Taxonomy" id="109280"/>
    <lineage>
        <taxon>Eukaryota</taxon>
        <taxon>Metazoa</taxon>
        <taxon>Chordata</taxon>
        <taxon>Craniata</taxon>
        <taxon>Vertebrata</taxon>
        <taxon>Euteleostomi</taxon>
        <taxon>Actinopterygii</taxon>
        <taxon>Neopterygii</taxon>
        <taxon>Teleostei</taxon>
        <taxon>Neoteleostei</taxon>
        <taxon>Acanthomorphata</taxon>
        <taxon>Syngnathiaria</taxon>
        <taxon>Syngnathiformes</taxon>
        <taxon>Syngnathoidei</taxon>
        <taxon>Syngnathidae</taxon>
        <taxon>Hippocampus</taxon>
    </lineage>
</organism>
<keyword evidence="4" id="KW-0964">Secreted</keyword>
<feature type="signal peptide" evidence="10">
    <location>
        <begin position="1"/>
        <end position="21"/>
    </location>
</feature>
<dbReference type="SUPFAM" id="SSF54403">
    <property type="entry name" value="Cystatin/monellin"/>
    <property type="match status" value="1"/>
</dbReference>
<reference evidence="11" key="1">
    <citation type="submission" date="2025-08" db="UniProtKB">
        <authorList>
            <consortium name="Ensembl"/>
        </authorList>
    </citation>
    <scope>IDENTIFICATION</scope>
</reference>
<evidence type="ECO:0000256" key="8">
    <source>
        <dbReference type="ARBA" id="ARBA00023198"/>
    </source>
</evidence>
<feature type="chain" id="PRO_5018754020" description="Retinoic acid receptor responder protein 2" evidence="10">
    <location>
        <begin position="22"/>
        <end position="163"/>
    </location>
</feature>
<keyword evidence="12" id="KW-1185">Reference proteome</keyword>
<dbReference type="GO" id="GO:0005576">
    <property type="term" value="C:extracellular region"/>
    <property type="evidence" value="ECO:0007669"/>
    <property type="project" value="UniProtKB-SubCell"/>
</dbReference>
<evidence type="ECO:0000256" key="2">
    <source>
        <dbReference type="ARBA" id="ARBA00018808"/>
    </source>
</evidence>
<dbReference type="OMA" id="VHHHFRF"/>
<evidence type="ECO:0000256" key="4">
    <source>
        <dbReference type="ARBA" id="ARBA00022525"/>
    </source>
</evidence>
<keyword evidence="5 10" id="KW-0732">Signal</keyword>
<dbReference type="GO" id="GO:0050994">
    <property type="term" value="P:regulation of lipid catabolic process"/>
    <property type="evidence" value="ECO:0007669"/>
    <property type="project" value="InterPro"/>
</dbReference>
<sequence>MAVLLLLVACVGGAVWRSAEAQDAYDLLPADYKKGVDLALVHLNSHAGVQHHFRFLRSLEKSDAESGFDVKYYYHHFQLKPTRCAKGPTSRNKRCPFRNDRPLMDCAVCYKTEGDQIRPDPTPYVHCIQRPRLTETMVTTRTEHCKQMNYNTGGLTLLAVQMD</sequence>
<dbReference type="InterPro" id="IPR046350">
    <property type="entry name" value="Cystatin_sf"/>
</dbReference>
<reference evidence="11" key="2">
    <citation type="submission" date="2025-09" db="UniProtKB">
        <authorList>
            <consortium name="Ensembl"/>
        </authorList>
    </citation>
    <scope>IDENTIFICATION</scope>
</reference>
<dbReference type="GO" id="GO:0030154">
    <property type="term" value="P:cell differentiation"/>
    <property type="evidence" value="ECO:0007669"/>
    <property type="project" value="UniProtKB-KW"/>
</dbReference>
<evidence type="ECO:0000256" key="5">
    <source>
        <dbReference type="ARBA" id="ARBA00022729"/>
    </source>
</evidence>
<dbReference type="InterPro" id="IPR029562">
    <property type="entry name" value="Chemerin"/>
</dbReference>
<dbReference type="GO" id="GO:0006954">
    <property type="term" value="P:inflammatory response"/>
    <property type="evidence" value="ECO:0007669"/>
    <property type="project" value="UniProtKB-KW"/>
</dbReference>
<dbReference type="AlphaFoldDB" id="A0A3Q2Y4Q7"/>
<dbReference type="Proteomes" id="UP000264820">
    <property type="component" value="Unplaced"/>
</dbReference>
<accession>A0A3Q2Y4Q7</accession>
<evidence type="ECO:0000313" key="12">
    <source>
        <dbReference type="Proteomes" id="UP000264820"/>
    </source>
</evidence>
<keyword evidence="3" id="KW-0145">Chemotaxis</keyword>
<dbReference type="GeneTree" id="ENSGT00400000024709"/>
<dbReference type="PANTHER" id="PTHR15106:SF2">
    <property type="entry name" value="RETINOIC ACID RECEPTOR RESPONDER PROTEIN 2"/>
    <property type="match status" value="1"/>
</dbReference>
<proteinExistence type="predicted"/>
<keyword evidence="6" id="KW-0221">Differentiation</keyword>
<protein>
    <recommendedName>
        <fullName evidence="2">Retinoic acid receptor responder protein 2</fullName>
    </recommendedName>
    <alternativeName>
        <fullName evidence="9">Chemerin</fullName>
    </alternativeName>
</protein>
<evidence type="ECO:0000256" key="7">
    <source>
        <dbReference type="ARBA" id="ARBA00023157"/>
    </source>
</evidence>
<evidence type="ECO:0000256" key="9">
    <source>
        <dbReference type="ARBA" id="ARBA00032785"/>
    </source>
</evidence>
<evidence type="ECO:0000256" key="3">
    <source>
        <dbReference type="ARBA" id="ARBA00022500"/>
    </source>
</evidence>